<sequence length="439" mass="44581">MTTDHHVRPTGPSGAPAAAADLRGEAVVDTGAITGNVRRLLAHARTVNPAGELMAVVKANGYGHGDVPAARAALAGGAGMLGVATPAEAVRLRVAGVTEVPLLAWLWLPGTDLAPALDAGVTLAVSHPDHLAAVLAAVDGGAGRGGPVDVHVKVDTGLGRNGVPALAPGGPVREPGPVGTLLAGLAAAERSGRVRLTGVMSHLASADVPGDPSVGEQTALFTQVLAAVDAAGLRPRWRHLANTAATLDHPGTVFDLVRCGIGVYGLDPTATDPTGPGTAVGRSLRPAMTLRAAVALTKRVPAGAGVSYGLTYRTPRESTLALVPLGYADGIPRAASSVAEVSLGGRRRRVAGRVAMDQFVLDVGDEPVRIGDEVLLFGPGDAGEPTATEWADRTGTIDYEIVTRIGARVPRRWIGPGTDGGPAERDTGLRQRGQGQGQE</sequence>
<comment type="catalytic activity">
    <reaction evidence="1 6">
        <text>L-alanine = D-alanine</text>
        <dbReference type="Rhea" id="RHEA:20249"/>
        <dbReference type="ChEBI" id="CHEBI:57416"/>
        <dbReference type="ChEBI" id="CHEBI:57972"/>
        <dbReference type="EC" id="5.1.1.1"/>
    </reaction>
</comment>
<name>A0A939BWI2_9ACTN</name>
<feature type="binding site" evidence="6 8">
    <location>
        <position position="356"/>
    </location>
    <ligand>
        <name>substrate</name>
    </ligand>
</feature>
<evidence type="ECO:0000256" key="5">
    <source>
        <dbReference type="ARBA" id="ARBA00023235"/>
    </source>
</evidence>
<comment type="function">
    <text evidence="6">Catalyzes the interconversion of L-alanine and D-alanine. May also act on other amino acids.</text>
</comment>
<dbReference type="InterPro" id="IPR001608">
    <property type="entry name" value="Ala_racemase_N"/>
</dbReference>
<comment type="pathway">
    <text evidence="6">Amino-acid biosynthesis; D-alanine biosynthesis; D-alanine from L-alanine: step 1/1.</text>
</comment>
<dbReference type="PANTHER" id="PTHR30511:SF0">
    <property type="entry name" value="ALANINE RACEMASE, CATABOLIC-RELATED"/>
    <property type="match status" value="1"/>
</dbReference>
<keyword evidence="5 6" id="KW-0413">Isomerase</keyword>
<evidence type="ECO:0000313" key="11">
    <source>
        <dbReference type="EMBL" id="MBM9467573.1"/>
    </source>
</evidence>
<evidence type="ECO:0000313" key="12">
    <source>
        <dbReference type="Proteomes" id="UP000663792"/>
    </source>
</evidence>
<dbReference type="RefSeq" id="WP_205260535.1">
    <property type="nucleotide sequence ID" value="NZ_JAERWK010000012.1"/>
</dbReference>
<dbReference type="PROSITE" id="PS00395">
    <property type="entry name" value="ALANINE_RACEMASE"/>
    <property type="match status" value="1"/>
</dbReference>
<evidence type="ECO:0000256" key="2">
    <source>
        <dbReference type="ARBA" id="ARBA00001933"/>
    </source>
</evidence>
<dbReference type="AlphaFoldDB" id="A0A939BWI2"/>
<feature type="modified residue" description="N6-(pyridoxal phosphate)lysine" evidence="6 7">
    <location>
        <position position="58"/>
    </location>
</feature>
<comment type="similarity">
    <text evidence="6">Belongs to the alanine racemase family.</text>
</comment>
<accession>A0A939BWI2</accession>
<comment type="caution">
    <text evidence="11">The sequence shown here is derived from an EMBL/GenBank/DDBJ whole genome shotgun (WGS) entry which is preliminary data.</text>
</comment>
<dbReference type="PRINTS" id="PR00992">
    <property type="entry name" value="ALARACEMASE"/>
</dbReference>
<dbReference type="GO" id="GO:0008784">
    <property type="term" value="F:alanine racemase activity"/>
    <property type="evidence" value="ECO:0007669"/>
    <property type="project" value="UniProtKB-UniRule"/>
</dbReference>
<dbReference type="EC" id="5.1.1.1" evidence="3 6"/>
<proteinExistence type="inferred from homology"/>
<dbReference type="SUPFAM" id="SSF50621">
    <property type="entry name" value="Alanine racemase C-terminal domain-like"/>
    <property type="match status" value="1"/>
</dbReference>
<dbReference type="FunFam" id="2.40.37.10:FF:000015">
    <property type="entry name" value="Alanine racemase"/>
    <property type="match status" value="1"/>
</dbReference>
<protein>
    <recommendedName>
        <fullName evidence="3 6">Alanine racemase</fullName>
        <ecNumber evidence="3 6">5.1.1.1</ecNumber>
    </recommendedName>
</protein>
<dbReference type="SMART" id="SM01005">
    <property type="entry name" value="Ala_racemase_C"/>
    <property type="match status" value="1"/>
</dbReference>
<dbReference type="InterPro" id="IPR000821">
    <property type="entry name" value="Ala_racemase"/>
</dbReference>
<feature type="active site" description="Proton acceptor; specific for L-alanine" evidence="6">
    <location>
        <position position="308"/>
    </location>
</feature>
<feature type="domain" description="Alanine racemase C-terminal" evidence="10">
    <location>
        <begin position="287"/>
        <end position="414"/>
    </location>
</feature>
<gene>
    <name evidence="11" type="primary">alr</name>
    <name evidence="11" type="ORF">JL106_09815</name>
</gene>
<dbReference type="GO" id="GO:0030632">
    <property type="term" value="P:D-alanine biosynthetic process"/>
    <property type="evidence" value="ECO:0007669"/>
    <property type="project" value="UniProtKB-UniRule"/>
</dbReference>
<keyword evidence="4 6" id="KW-0663">Pyridoxal phosphate</keyword>
<dbReference type="PANTHER" id="PTHR30511">
    <property type="entry name" value="ALANINE RACEMASE"/>
    <property type="match status" value="1"/>
</dbReference>
<comment type="cofactor">
    <cofactor evidence="2 6 7">
        <name>pyridoxal 5'-phosphate</name>
        <dbReference type="ChEBI" id="CHEBI:597326"/>
    </cofactor>
</comment>
<keyword evidence="12" id="KW-1185">Reference proteome</keyword>
<dbReference type="InterPro" id="IPR011079">
    <property type="entry name" value="Ala_racemase_C"/>
</dbReference>
<feature type="active site" description="Proton acceptor; specific for D-alanine" evidence="6">
    <location>
        <position position="58"/>
    </location>
</feature>
<dbReference type="GO" id="GO:0030170">
    <property type="term" value="F:pyridoxal phosphate binding"/>
    <property type="evidence" value="ECO:0007669"/>
    <property type="project" value="UniProtKB-UniRule"/>
</dbReference>
<dbReference type="InterPro" id="IPR020622">
    <property type="entry name" value="Ala_racemase_pyridoxalP-BS"/>
</dbReference>
<dbReference type="NCBIfam" id="TIGR00492">
    <property type="entry name" value="alr"/>
    <property type="match status" value="1"/>
</dbReference>
<evidence type="ECO:0000256" key="3">
    <source>
        <dbReference type="ARBA" id="ARBA00013089"/>
    </source>
</evidence>
<dbReference type="Pfam" id="PF00842">
    <property type="entry name" value="Ala_racemase_C"/>
    <property type="match status" value="1"/>
</dbReference>
<evidence type="ECO:0000256" key="1">
    <source>
        <dbReference type="ARBA" id="ARBA00000316"/>
    </source>
</evidence>
<evidence type="ECO:0000256" key="8">
    <source>
        <dbReference type="PIRSR" id="PIRSR600821-52"/>
    </source>
</evidence>
<feature type="binding site" evidence="6 8">
    <location>
        <position position="160"/>
    </location>
    <ligand>
        <name>substrate</name>
    </ligand>
</feature>
<evidence type="ECO:0000256" key="9">
    <source>
        <dbReference type="SAM" id="MobiDB-lite"/>
    </source>
</evidence>
<dbReference type="SUPFAM" id="SSF51419">
    <property type="entry name" value="PLP-binding barrel"/>
    <property type="match status" value="1"/>
</dbReference>
<dbReference type="Pfam" id="PF01168">
    <property type="entry name" value="Ala_racemase_N"/>
    <property type="match status" value="1"/>
</dbReference>
<dbReference type="CDD" id="cd00430">
    <property type="entry name" value="PLPDE_III_AR"/>
    <property type="match status" value="1"/>
</dbReference>
<evidence type="ECO:0000256" key="6">
    <source>
        <dbReference type="HAMAP-Rule" id="MF_01201"/>
    </source>
</evidence>
<dbReference type="Gene3D" id="3.20.20.10">
    <property type="entry name" value="Alanine racemase"/>
    <property type="match status" value="1"/>
</dbReference>
<dbReference type="GO" id="GO:0005829">
    <property type="term" value="C:cytosol"/>
    <property type="evidence" value="ECO:0007669"/>
    <property type="project" value="TreeGrafter"/>
</dbReference>
<dbReference type="InterPro" id="IPR029066">
    <property type="entry name" value="PLP-binding_barrel"/>
</dbReference>
<evidence type="ECO:0000259" key="10">
    <source>
        <dbReference type="SMART" id="SM01005"/>
    </source>
</evidence>
<evidence type="ECO:0000256" key="7">
    <source>
        <dbReference type="PIRSR" id="PIRSR600821-50"/>
    </source>
</evidence>
<reference evidence="11" key="1">
    <citation type="submission" date="2021-01" db="EMBL/GenBank/DDBJ databases">
        <title>YIM 132084 draft genome.</title>
        <authorList>
            <person name="An D."/>
        </authorList>
    </citation>
    <scope>NUCLEOTIDE SEQUENCE</scope>
    <source>
        <strain evidence="11">YIM 132084</strain>
    </source>
</reference>
<dbReference type="Gene3D" id="2.40.37.10">
    <property type="entry name" value="Lyase, Ornithine Decarboxylase, Chain A, domain 1"/>
    <property type="match status" value="1"/>
</dbReference>
<dbReference type="HAMAP" id="MF_01201">
    <property type="entry name" value="Ala_racemase"/>
    <property type="match status" value="1"/>
</dbReference>
<organism evidence="11 12">
    <name type="scientific">Nakamurella leprariae</name>
    <dbReference type="NCBI Taxonomy" id="2803911"/>
    <lineage>
        <taxon>Bacteria</taxon>
        <taxon>Bacillati</taxon>
        <taxon>Actinomycetota</taxon>
        <taxon>Actinomycetes</taxon>
        <taxon>Nakamurellales</taxon>
        <taxon>Nakamurellaceae</taxon>
        <taxon>Nakamurella</taxon>
    </lineage>
</organism>
<dbReference type="GO" id="GO:0009252">
    <property type="term" value="P:peptidoglycan biosynthetic process"/>
    <property type="evidence" value="ECO:0007669"/>
    <property type="project" value="TreeGrafter"/>
</dbReference>
<evidence type="ECO:0000256" key="4">
    <source>
        <dbReference type="ARBA" id="ARBA00022898"/>
    </source>
</evidence>
<dbReference type="InterPro" id="IPR009006">
    <property type="entry name" value="Ala_racemase/Decarboxylase_C"/>
</dbReference>
<dbReference type="Proteomes" id="UP000663792">
    <property type="component" value="Unassembled WGS sequence"/>
</dbReference>
<dbReference type="EMBL" id="JAERWK010000012">
    <property type="protein sequence ID" value="MBM9467573.1"/>
    <property type="molecule type" value="Genomic_DNA"/>
</dbReference>
<feature type="region of interest" description="Disordered" evidence="9">
    <location>
        <begin position="411"/>
        <end position="439"/>
    </location>
</feature>